<feature type="transmembrane region" description="Helical" evidence="2">
    <location>
        <begin position="125"/>
        <end position="144"/>
    </location>
</feature>
<feature type="compositionally biased region" description="Low complexity" evidence="1">
    <location>
        <begin position="14"/>
        <end position="25"/>
    </location>
</feature>
<evidence type="ECO:0000313" key="4">
    <source>
        <dbReference type="Proteomes" id="UP000000377"/>
    </source>
</evidence>
<proteinExistence type="predicted"/>
<evidence type="ECO:0000256" key="2">
    <source>
        <dbReference type="SAM" id="Phobius"/>
    </source>
</evidence>
<reference evidence="3 4" key="1">
    <citation type="journal article" date="2010" name="J. Bacteriol.">
        <title>Genome sequence of the milbemycin-producing bacterium Streptomyces bingchenggensis.</title>
        <authorList>
            <person name="Wang X.J."/>
            <person name="Yan Y.J."/>
            <person name="Zhang B."/>
            <person name="An J."/>
            <person name="Wang J.J."/>
            <person name="Tian J."/>
            <person name="Jiang L."/>
            <person name="Chen Y.H."/>
            <person name="Huang S.X."/>
            <person name="Yin M."/>
            <person name="Zhang J."/>
            <person name="Gao A.L."/>
            <person name="Liu C.X."/>
            <person name="Zhu Z.X."/>
            <person name="Xiang W.S."/>
        </authorList>
    </citation>
    <scope>NUCLEOTIDE SEQUENCE [LARGE SCALE GENOMIC DNA]</scope>
    <source>
        <strain evidence="3 4">BCW-1</strain>
    </source>
</reference>
<feature type="transmembrane region" description="Helical" evidence="2">
    <location>
        <begin position="61"/>
        <end position="80"/>
    </location>
</feature>
<accession>D7CCH1</accession>
<dbReference type="KEGG" id="sbh:SBI_05582"/>
<sequence>MDMSGVITSERGQEQGQEQDQATATAPATDLVDVKPLPVWFFAFEGVCGAAYDLCHAWSGAWMVIAAFAAVNIVVGLTVLRRRMKLVRAMLKNSRTRKIAFGLIALRLGAHAALGAVGAEVTSTAGHLAFAAVMFGATVALLYVDQRIAFKALGLGDAR</sequence>
<dbReference type="EMBL" id="CP002047">
    <property type="protein sequence ID" value="ADI08702.1"/>
    <property type="molecule type" value="Genomic_DNA"/>
</dbReference>
<feature type="transmembrane region" description="Helical" evidence="2">
    <location>
        <begin position="100"/>
        <end position="119"/>
    </location>
</feature>
<gene>
    <name evidence="3" type="ordered locus">SBI_05582</name>
</gene>
<dbReference type="eggNOG" id="ENOG50340KJ">
    <property type="taxonomic scope" value="Bacteria"/>
</dbReference>
<dbReference type="PATRIC" id="fig|749414.3.peg.5762"/>
<keyword evidence="2" id="KW-0472">Membrane</keyword>
<protein>
    <submittedName>
        <fullName evidence="3">Uncharacterized protein</fullName>
    </submittedName>
</protein>
<evidence type="ECO:0000313" key="3">
    <source>
        <dbReference type="EMBL" id="ADI08702.1"/>
    </source>
</evidence>
<evidence type="ECO:0000256" key="1">
    <source>
        <dbReference type="SAM" id="MobiDB-lite"/>
    </source>
</evidence>
<dbReference type="HOGENOM" id="CLU_129340_0_0_11"/>
<keyword evidence="4" id="KW-1185">Reference proteome</keyword>
<keyword evidence="2" id="KW-1133">Transmembrane helix</keyword>
<dbReference type="AlphaFoldDB" id="D7CCH1"/>
<keyword evidence="2" id="KW-0812">Transmembrane</keyword>
<name>D7CCH1_STRBB</name>
<feature type="region of interest" description="Disordered" evidence="1">
    <location>
        <begin position="1"/>
        <end position="25"/>
    </location>
</feature>
<dbReference type="Proteomes" id="UP000000377">
    <property type="component" value="Chromosome"/>
</dbReference>
<organism evidence="3 4">
    <name type="scientific">Streptomyces bingchenggensis (strain BCW-1)</name>
    <dbReference type="NCBI Taxonomy" id="749414"/>
    <lineage>
        <taxon>Bacteria</taxon>
        <taxon>Bacillati</taxon>
        <taxon>Actinomycetota</taxon>
        <taxon>Actinomycetes</taxon>
        <taxon>Kitasatosporales</taxon>
        <taxon>Streptomycetaceae</taxon>
        <taxon>Streptomyces</taxon>
    </lineage>
</organism>